<protein>
    <submittedName>
        <fullName evidence="2">Uncharacterized protein</fullName>
    </submittedName>
</protein>
<feature type="region of interest" description="Disordered" evidence="1">
    <location>
        <begin position="71"/>
        <end position="110"/>
    </location>
</feature>
<dbReference type="Proteomes" id="UP000077051">
    <property type="component" value="Unassembled WGS sequence"/>
</dbReference>
<evidence type="ECO:0000313" key="2">
    <source>
        <dbReference type="EMBL" id="OAD07727.1"/>
    </source>
</evidence>
<dbReference type="OrthoDB" id="2417670at2759"/>
<keyword evidence="3" id="KW-1185">Reference proteome</keyword>
<dbReference type="VEuPathDB" id="FungiDB:MUCCIDRAFT_157990"/>
<feature type="region of interest" description="Disordered" evidence="1">
    <location>
        <begin position="301"/>
        <end position="346"/>
    </location>
</feature>
<reference evidence="2 3" key="1">
    <citation type="submission" date="2015-06" db="EMBL/GenBank/DDBJ databases">
        <title>Expansion of signal transduction pathways in fungi by whole-genome duplication.</title>
        <authorList>
            <consortium name="DOE Joint Genome Institute"/>
            <person name="Corrochano L.M."/>
            <person name="Kuo A."/>
            <person name="Marcet-Houben M."/>
            <person name="Polaino S."/>
            <person name="Salamov A."/>
            <person name="Villalobos J.M."/>
            <person name="Alvarez M.I."/>
            <person name="Avalos J."/>
            <person name="Benito E.P."/>
            <person name="Benoit I."/>
            <person name="Burger G."/>
            <person name="Camino L.P."/>
            <person name="Canovas D."/>
            <person name="Cerda-Olmedo E."/>
            <person name="Cheng J.-F."/>
            <person name="Dominguez A."/>
            <person name="Elias M."/>
            <person name="Eslava A.P."/>
            <person name="Glaser F."/>
            <person name="Grimwood J."/>
            <person name="Gutierrez G."/>
            <person name="Heitman J."/>
            <person name="Henrissat B."/>
            <person name="Iturriaga E.A."/>
            <person name="Lang B.F."/>
            <person name="Lavin J.L."/>
            <person name="Lee S."/>
            <person name="Li W."/>
            <person name="Lindquist E."/>
            <person name="Lopez-Garcia S."/>
            <person name="Luque E.M."/>
            <person name="Marcos A.T."/>
            <person name="Martin J."/>
            <person name="Mccluskey K."/>
            <person name="Medina H.R."/>
            <person name="Miralles-Duran A."/>
            <person name="Miyazaki A."/>
            <person name="Munoz-Torres E."/>
            <person name="Oguiza J.A."/>
            <person name="Ohm R."/>
            <person name="Olmedo M."/>
            <person name="Orejas M."/>
            <person name="Ortiz-Castellanos L."/>
            <person name="Pisabarro A.G."/>
            <person name="Rodriguez-Romero J."/>
            <person name="Ruiz-Herrera J."/>
            <person name="Ruiz-Vazquez R."/>
            <person name="Sanz C."/>
            <person name="Schackwitz W."/>
            <person name="Schmutz J."/>
            <person name="Shahriari M."/>
            <person name="Shelest E."/>
            <person name="Silva-Franco F."/>
            <person name="Soanes D."/>
            <person name="Syed K."/>
            <person name="Tagua V.G."/>
            <person name="Talbot N.J."/>
            <person name="Thon M."/>
            <person name="De Vries R.P."/>
            <person name="Wiebenga A."/>
            <person name="Yadav J.S."/>
            <person name="Braun E.L."/>
            <person name="Baker S."/>
            <person name="Garre V."/>
            <person name="Horwitz B."/>
            <person name="Torres-Martinez S."/>
            <person name="Idnurm A."/>
            <person name="Herrera-Estrella A."/>
            <person name="Gabaldon T."/>
            <person name="Grigoriev I.V."/>
        </authorList>
    </citation>
    <scope>NUCLEOTIDE SEQUENCE [LARGE SCALE GENOMIC DNA]</scope>
    <source>
        <strain evidence="2 3">CBS 277.49</strain>
    </source>
</reference>
<feature type="compositionally biased region" description="Polar residues" evidence="1">
    <location>
        <begin position="135"/>
        <end position="153"/>
    </location>
</feature>
<evidence type="ECO:0000313" key="3">
    <source>
        <dbReference type="Proteomes" id="UP000077051"/>
    </source>
</evidence>
<comment type="caution">
    <text evidence="2">The sequence shown here is derived from an EMBL/GenBank/DDBJ whole genome shotgun (WGS) entry which is preliminary data.</text>
</comment>
<proteinExistence type="predicted"/>
<name>A0A162ZTK8_MUCCL</name>
<accession>A0A162ZTK8</accession>
<feature type="region of interest" description="Disordered" evidence="1">
    <location>
        <begin position="124"/>
        <end position="174"/>
    </location>
</feature>
<dbReference type="EMBL" id="AMYB01000001">
    <property type="protein sequence ID" value="OAD07727.1"/>
    <property type="molecule type" value="Genomic_DNA"/>
</dbReference>
<feature type="compositionally biased region" description="Low complexity" evidence="1">
    <location>
        <begin position="124"/>
        <end position="134"/>
    </location>
</feature>
<gene>
    <name evidence="2" type="ORF">MUCCIDRAFT_157990</name>
</gene>
<organism evidence="2 3">
    <name type="scientific">Mucor lusitanicus CBS 277.49</name>
    <dbReference type="NCBI Taxonomy" id="747725"/>
    <lineage>
        <taxon>Eukaryota</taxon>
        <taxon>Fungi</taxon>
        <taxon>Fungi incertae sedis</taxon>
        <taxon>Mucoromycota</taxon>
        <taxon>Mucoromycotina</taxon>
        <taxon>Mucoromycetes</taxon>
        <taxon>Mucorales</taxon>
        <taxon>Mucorineae</taxon>
        <taxon>Mucoraceae</taxon>
        <taxon>Mucor</taxon>
    </lineage>
</organism>
<feature type="compositionally biased region" description="Low complexity" evidence="1">
    <location>
        <begin position="90"/>
        <end position="108"/>
    </location>
</feature>
<dbReference type="AlphaFoldDB" id="A0A162ZTK8"/>
<evidence type="ECO:0000256" key="1">
    <source>
        <dbReference type="SAM" id="MobiDB-lite"/>
    </source>
</evidence>
<sequence length="346" mass="37172">MRHGSSRHPNVPSLSTLLISDPPLIVIENEDPNAASKSSPLLLSPVDSHYASSLSSSSCCSSPHLLSVSQSLLPPLQGDDPPRPLKRHPSVSSMSSSTSNGSSTTSITKPTLWHVTSPILSPSSTSFSSSFPSTATQQHKQPSAFTTQQSRSPSPVAATLERDQRPPLPPSTQIIVNEDGETILKRRRGRPPNAREPSEEGGWTFLTPTVWDVKNQQSTQGGATQDVASNQPLAAPTTTTHGDVAVFSSSNVQEDHTNALLHMPRKKRGRKPKTQMAGNSCFVWKDISSTRRSTKAMMLAQQQQKERDHLADQGSTSATATAPPRLLRRIEQAPPPPVTAASANIN</sequence>